<dbReference type="InterPro" id="IPR029044">
    <property type="entry name" value="Nucleotide-diphossugar_trans"/>
</dbReference>
<dbReference type="GO" id="GO:0016740">
    <property type="term" value="F:transferase activity"/>
    <property type="evidence" value="ECO:0007669"/>
    <property type="project" value="UniProtKB-KW"/>
</dbReference>
<evidence type="ECO:0000313" key="2">
    <source>
        <dbReference type="Proteomes" id="UP001305815"/>
    </source>
</evidence>
<dbReference type="PANTHER" id="PTHR43179">
    <property type="entry name" value="RHAMNOSYLTRANSFERASE WBBL"/>
    <property type="match status" value="1"/>
</dbReference>
<dbReference type="Proteomes" id="UP001305815">
    <property type="component" value="Chromosome"/>
</dbReference>
<keyword evidence="2" id="KW-1185">Reference proteome</keyword>
<organism evidence="1 2">
    <name type="scientific">Claveliimonas bilis</name>
    <dbReference type="NCBI Taxonomy" id="3028070"/>
    <lineage>
        <taxon>Bacteria</taxon>
        <taxon>Bacillati</taxon>
        <taxon>Bacillota</taxon>
        <taxon>Clostridia</taxon>
        <taxon>Lachnospirales</taxon>
        <taxon>Lachnospiraceae</taxon>
        <taxon>Claveliimonas</taxon>
    </lineage>
</organism>
<dbReference type="SUPFAM" id="SSF53448">
    <property type="entry name" value="Nucleotide-diphospho-sugar transferases"/>
    <property type="match status" value="1"/>
</dbReference>
<dbReference type="EMBL" id="AP027742">
    <property type="protein sequence ID" value="BDZ76292.1"/>
    <property type="molecule type" value="Genomic_DNA"/>
</dbReference>
<protein>
    <submittedName>
        <fullName evidence="1">Glycosyl transferase</fullName>
    </submittedName>
</protein>
<dbReference type="Gene3D" id="3.90.550.10">
    <property type="entry name" value="Spore Coat Polysaccharide Biosynthesis Protein SpsA, Chain A"/>
    <property type="match status" value="1"/>
</dbReference>
<proteinExistence type="predicted"/>
<dbReference type="RefSeq" id="WP_316266137.1">
    <property type="nucleotide sequence ID" value="NZ_AP027742.1"/>
</dbReference>
<gene>
    <name evidence="1" type="ORF">Lac1_04750</name>
</gene>
<name>A0ABM8I8J7_9FIRM</name>
<accession>A0ABM8I8J7</accession>
<evidence type="ECO:0000313" key="1">
    <source>
        <dbReference type="EMBL" id="BDZ76292.1"/>
    </source>
</evidence>
<reference evidence="2" key="1">
    <citation type="journal article" date="2023" name="Int. J. Syst. Evol. Microbiol.">
        <title>Claveliimonas bilis gen. nov., sp. nov., deoxycholic acid-producing bacteria isolated from human faeces, and reclassification of Sellimonas monacensis Zenner et al. 2021 as Claveliimonas monacensis comb. nov.</title>
        <authorList>
            <person name="Hisatomi A."/>
            <person name="Kastawa N.W.E.P.G."/>
            <person name="Song I."/>
            <person name="Ohkuma M."/>
            <person name="Fukiya S."/>
            <person name="Sakamoto M."/>
        </authorList>
    </citation>
    <scope>NUCLEOTIDE SEQUENCE [LARGE SCALE GENOMIC DNA]</scope>
    <source>
        <strain evidence="2">12BBH14</strain>
    </source>
</reference>
<dbReference type="PANTHER" id="PTHR43179:SF7">
    <property type="entry name" value="RHAMNOSYLTRANSFERASE WBBL"/>
    <property type="match status" value="1"/>
</dbReference>
<keyword evidence="1" id="KW-0808">Transferase</keyword>
<sequence length="324" mass="38780">MENKVVSSMKMIPIVIVDYNTVERTEKYIDDAEKNIFPLKKTYIVVETGMDNELCRFEKMYYKLGEIKNIDYRIKFIKKYRTEKENAIYFIGLKENYGFAIANNIGACFAKKVLKEKMDILLFSNSDICFIEPIDLTYYSKLFVDNDSVAVIGPRVIGIDGKEQSPYRYIGLIKRWMLHFCIWPLDSVLHFLFTSSDKIRVDNTAAVYRVIGAFMLIRSEYFFEVNMFDENTFLYCEENILSERFMSKGYITLYDPTFVIIHEEGNATKQIYNNDKRSAQQLKSELYYYRKYKRYNKSLIKLTEQMSYMYFWKRKMLFRLLRKE</sequence>